<evidence type="ECO:0000256" key="8">
    <source>
        <dbReference type="SAM" id="SignalP"/>
    </source>
</evidence>
<dbReference type="PANTHER" id="PTHR11416:SF7">
    <property type="entry name" value="PRO-OPIOMELANOCORTIN"/>
    <property type="match status" value="1"/>
</dbReference>
<evidence type="ECO:0000256" key="4">
    <source>
        <dbReference type="ARBA" id="ARBA00022525"/>
    </source>
</evidence>
<dbReference type="AlphaFoldDB" id="A0AAJ7T3M2"/>
<feature type="chain" id="PRO_5042572344" evidence="8">
    <location>
        <begin position="19"/>
        <end position="147"/>
    </location>
</feature>
<protein>
    <submittedName>
        <fullName evidence="11">Pro-opiomelanocortin-like</fullName>
    </submittedName>
</protein>
<evidence type="ECO:0000313" key="11">
    <source>
        <dbReference type="RefSeq" id="XP_032810549.1"/>
    </source>
</evidence>
<keyword evidence="8" id="KW-0732">Signal</keyword>
<keyword evidence="10" id="KW-1185">Reference proteome</keyword>
<dbReference type="GO" id="GO:2000852">
    <property type="term" value="P:regulation of corticosterone secretion"/>
    <property type="evidence" value="ECO:0007669"/>
    <property type="project" value="TreeGrafter"/>
</dbReference>
<comment type="function">
    <text evidence="1">Stimulates the adrenal glands to release cortisol.</text>
</comment>
<evidence type="ECO:0000256" key="1">
    <source>
        <dbReference type="ARBA" id="ARBA00002965"/>
    </source>
</evidence>
<evidence type="ECO:0000256" key="6">
    <source>
        <dbReference type="ARBA" id="ARBA00022702"/>
    </source>
</evidence>
<feature type="signal peptide" evidence="8">
    <location>
        <begin position="1"/>
        <end position="18"/>
    </location>
</feature>
<feature type="compositionally biased region" description="Basic and acidic residues" evidence="7">
    <location>
        <begin position="91"/>
        <end position="111"/>
    </location>
</feature>
<dbReference type="GO" id="GO:0005615">
    <property type="term" value="C:extracellular space"/>
    <property type="evidence" value="ECO:0007669"/>
    <property type="project" value="TreeGrafter"/>
</dbReference>
<dbReference type="GO" id="GO:0030141">
    <property type="term" value="C:secretory granule"/>
    <property type="evidence" value="ECO:0007669"/>
    <property type="project" value="TreeGrafter"/>
</dbReference>
<comment type="similarity">
    <text evidence="3">Belongs to the POMC family.</text>
</comment>
<dbReference type="InterPro" id="IPR001941">
    <property type="entry name" value="PMOC"/>
</dbReference>
<dbReference type="GO" id="GO:0005179">
    <property type="term" value="F:hormone activity"/>
    <property type="evidence" value="ECO:0007669"/>
    <property type="project" value="UniProtKB-KW"/>
</dbReference>
<evidence type="ECO:0000256" key="5">
    <source>
        <dbReference type="ARBA" id="ARBA00022685"/>
    </source>
</evidence>
<keyword evidence="4" id="KW-0964">Secreted</keyword>
<organism evidence="10 11">
    <name type="scientific">Petromyzon marinus</name>
    <name type="common">Sea lamprey</name>
    <dbReference type="NCBI Taxonomy" id="7757"/>
    <lineage>
        <taxon>Eukaryota</taxon>
        <taxon>Metazoa</taxon>
        <taxon>Chordata</taxon>
        <taxon>Craniata</taxon>
        <taxon>Vertebrata</taxon>
        <taxon>Cyclostomata</taxon>
        <taxon>Hyperoartia</taxon>
        <taxon>Petromyzontiformes</taxon>
        <taxon>Petromyzontidae</taxon>
        <taxon>Petromyzon</taxon>
    </lineage>
</organism>
<dbReference type="PRINTS" id="PR00383">
    <property type="entry name" value="MELANOCORTIN"/>
</dbReference>
<keyword evidence="5" id="KW-0165">Cleavage on pair of basic residues</keyword>
<evidence type="ECO:0000256" key="2">
    <source>
        <dbReference type="ARBA" id="ARBA00004613"/>
    </source>
</evidence>
<dbReference type="Proteomes" id="UP001318040">
    <property type="component" value="Chromosome 15"/>
</dbReference>
<dbReference type="RefSeq" id="XP_032810549.1">
    <property type="nucleotide sequence ID" value="XM_032954658.1"/>
</dbReference>
<proteinExistence type="inferred from homology"/>
<dbReference type="PANTHER" id="PTHR11416">
    <property type="entry name" value="PRO-OPIOMELANOCORTIN"/>
    <property type="match status" value="1"/>
</dbReference>
<feature type="region of interest" description="Disordered" evidence="7">
    <location>
        <begin position="68"/>
        <end position="147"/>
    </location>
</feature>
<name>A0AAJ7T3M2_PETMA</name>
<gene>
    <name evidence="11" type="primary">LOC116942582</name>
</gene>
<dbReference type="GO" id="GO:0001664">
    <property type="term" value="F:G protein-coupled receptor binding"/>
    <property type="evidence" value="ECO:0007669"/>
    <property type="project" value="TreeGrafter"/>
</dbReference>
<reference evidence="11" key="1">
    <citation type="submission" date="2025-08" db="UniProtKB">
        <authorList>
            <consortium name="RefSeq"/>
        </authorList>
    </citation>
    <scope>IDENTIFICATION</scope>
    <source>
        <tissue evidence="11">Sperm</tissue>
    </source>
</reference>
<dbReference type="InterPro" id="IPR013531">
    <property type="entry name" value="Mcrtin_ACTH_cent"/>
</dbReference>
<evidence type="ECO:0000259" key="9">
    <source>
        <dbReference type="SMART" id="SM01363"/>
    </source>
</evidence>
<sequence>MHTRFFLLLACVLGSAVGASIIGKPCAPGAQNECIPSDSSSGDTPQAKLLQDYIAGYLRRMQQLVSPDGNVAATATNARDEEDNGQTSSAEIRDPEGAYDGKRSYSVEHFRWGKPAGKKRRPVKVWLGDGRNPGQEEEEDFLERRKR</sequence>
<dbReference type="InterPro" id="IPR050878">
    <property type="entry name" value="POMC-derived_peptides"/>
</dbReference>
<evidence type="ECO:0000256" key="3">
    <source>
        <dbReference type="ARBA" id="ARBA00005832"/>
    </source>
</evidence>
<comment type="subcellular location">
    <subcellularLocation>
        <location evidence="2">Secreted</location>
    </subcellularLocation>
</comment>
<feature type="domain" description="Pro-opiomelanocortin/corticotropin ACTH central region" evidence="9">
    <location>
        <begin position="104"/>
        <end position="145"/>
    </location>
</feature>
<dbReference type="SMART" id="SM01363">
    <property type="entry name" value="ACTH_domain"/>
    <property type="match status" value="1"/>
</dbReference>
<dbReference type="GeneID" id="116942582"/>
<evidence type="ECO:0000256" key="7">
    <source>
        <dbReference type="SAM" id="MobiDB-lite"/>
    </source>
</evidence>
<evidence type="ECO:0000313" key="10">
    <source>
        <dbReference type="Proteomes" id="UP001318040"/>
    </source>
</evidence>
<accession>A0AAJ7T3M2</accession>
<dbReference type="KEGG" id="pmrn:116942582"/>
<keyword evidence="6" id="KW-0372">Hormone</keyword>